<feature type="domain" description="Enolase C-terminal TIM barrel" evidence="12">
    <location>
        <begin position="154"/>
        <end position="436"/>
    </location>
</feature>
<dbReference type="InterPro" id="IPR020811">
    <property type="entry name" value="Enolase_N"/>
</dbReference>
<evidence type="ECO:0000313" key="15">
    <source>
        <dbReference type="Proteomes" id="UP000230796"/>
    </source>
</evidence>
<dbReference type="SFLD" id="SFLDS00001">
    <property type="entry name" value="Enolase"/>
    <property type="match status" value="1"/>
</dbReference>
<comment type="cofactor">
    <cofactor evidence="11">
        <name>Mg(2+)</name>
        <dbReference type="ChEBI" id="CHEBI:18420"/>
    </cofactor>
    <text evidence="11">Mg(2+) is required for catalysis and for stabilizing the dimer.</text>
</comment>
<keyword evidence="8 9" id="KW-0456">Lyase</keyword>
<evidence type="ECO:0000256" key="5">
    <source>
        <dbReference type="ARBA" id="ARBA00022525"/>
    </source>
</evidence>
<dbReference type="GO" id="GO:0000287">
    <property type="term" value="F:magnesium ion binding"/>
    <property type="evidence" value="ECO:0007669"/>
    <property type="project" value="UniProtKB-UniRule"/>
</dbReference>
<dbReference type="InterPro" id="IPR000941">
    <property type="entry name" value="Enolase"/>
</dbReference>
<evidence type="ECO:0000256" key="11">
    <source>
        <dbReference type="PIRSR" id="PIRSR001400-3"/>
    </source>
</evidence>
<dbReference type="SMART" id="SM01192">
    <property type="entry name" value="Enolase_C"/>
    <property type="match status" value="1"/>
</dbReference>
<sequence length="436" mass="47956">MCYYKSRGDFTMKIKNIHAYEILASGGYPTIECQVELVDGTVGITSVPYGVSAGSYEATVLVDGDSSRWNGRGMLNAIANIKTKITPEIIGQDGYDQRKIDKIMINLDGTPNKANLGGNAILAVSLAVARASAKSKNLELYQYIIDTFDTGADLTQLPQPMTVVIEGGKHADHTTDLQEFCLTATRHATVAENVRMIMETYHQLETVLHENNFSTNVGHEGAFAPSGIKSNEAPLTFMLEAIKRAGYTAGKDLGFSIDAAANEFYEHGIYNLNLEKKALRAEQLIQYYQTWLERYPIITLEDLLAEDDWDNWPKLKMVADKYQTPLIGDDLTVTNILRLQKAIDLQAISAILIKVNQIGTLSETIDCGMLAKKNNLMTVTSHRGGGETNDTAMIDVAVAVGSTYIKVGPTRGERVSKYNRLMAIEQALRPAQSLCN</sequence>
<dbReference type="SMART" id="SM01193">
    <property type="entry name" value="Enolase_N"/>
    <property type="match status" value="1"/>
</dbReference>
<feature type="domain" description="Enolase N-terminal" evidence="13">
    <location>
        <begin position="14"/>
        <end position="144"/>
    </location>
</feature>
<keyword evidence="14" id="KW-0670">Pyruvate</keyword>
<dbReference type="Proteomes" id="UP000230796">
    <property type="component" value="Unassembled WGS sequence"/>
</dbReference>
<feature type="active site" description="Proton donor" evidence="9 10">
    <location>
        <position position="220"/>
    </location>
</feature>
<feature type="binding site" evidence="9">
    <location>
        <position position="406"/>
    </location>
    <ligand>
        <name>(2R)-2-phosphoglycerate</name>
        <dbReference type="ChEBI" id="CHEBI:58289"/>
    </ligand>
</feature>
<feature type="binding site" evidence="9">
    <location>
        <position position="178"/>
    </location>
    <ligand>
        <name>(2R)-2-phosphoglycerate</name>
        <dbReference type="ChEBI" id="CHEBI:58289"/>
    </ligand>
</feature>
<dbReference type="GO" id="GO:0004634">
    <property type="term" value="F:phosphopyruvate hydratase activity"/>
    <property type="evidence" value="ECO:0007669"/>
    <property type="project" value="UniProtKB-UniRule"/>
</dbReference>
<dbReference type="SUPFAM" id="SSF51604">
    <property type="entry name" value="Enolase C-terminal domain-like"/>
    <property type="match status" value="1"/>
</dbReference>
<comment type="caution">
    <text evidence="14">The sequence shown here is derived from an EMBL/GenBank/DDBJ whole genome shotgun (WGS) entry which is preliminary data.</text>
</comment>
<evidence type="ECO:0000256" key="8">
    <source>
        <dbReference type="ARBA" id="ARBA00023239"/>
    </source>
</evidence>
<organism evidence="14 15">
    <name type="scientific">Candidatus Collierbacteria bacterium CG10_big_fil_rev_8_21_14_0_10_44_9</name>
    <dbReference type="NCBI Taxonomy" id="1974535"/>
    <lineage>
        <taxon>Bacteria</taxon>
        <taxon>Candidatus Collieribacteriota</taxon>
    </lineage>
</organism>
<evidence type="ECO:0000256" key="6">
    <source>
        <dbReference type="ARBA" id="ARBA00022842"/>
    </source>
</evidence>
<keyword evidence="9 11" id="KW-0479">Metal-binding</keyword>
<keyword evidence="6 9" id="KW-0460">Magnesium</keyword>
<comment type="function">
    <text evidence="9">Catalyzes the reversible conversion of 2-phosphoglycerate (2-PG) into phosphoenolpyruvate (PEP). It is essential for the degradation of carbohydrates via glycolysis.</text>
</comment>
<dbReference type="AlphaFoldDB" id="A0A2H0VJQ7"/>
<dbReference type="PIRSF" id="PIRSF001400">
    <property type="entry name" value="Enolase"/>
    <property type="match status" value="1"/>
</dbReference>
<evidence type="ECO:0000256" key="7">
    <source>
        <dbReference type="ARBA" id="ARBA00023152"/>
    </source>
</evidence>
<dbReference type="PANTHER" id="PTHR11902:SF1">
    <property type="entry name" value="ENOLASE"/>
    <property type="match status" value="1"/>
</dbReference>
<dbReference type="SFLD" id="SFLDG00178">
    <property type="entry name" value="enolase"/>
    <property type="match status" value="1"/>
</dbReference>
<comment type="caution">
    <text evidence="9">Lacks conserved residue(s) required for the propagation of feature annotation.</text>
</comment>
<evidence type="ECO:0000256" key="9">
    <source>
        <dbReference type="HAMAP-Rule" id="MF_00318"/>
    </source>
</evidence>
<dbReference type="PROSITE" id="PS00164">
    <property type="entry name" value="ENOLASE"/>
    <property type="match status" value="1"/>
</dbReference>
<accession>A0A2H0VJQ7</accession>
<evidence type="ECO:0000256" key="4">
    <source>
        <dbReference type="ARBA" id="ARBA00017068"/>
    </source>
</evidence>
<dbReference type="InterPro" id="IPR029017">
    <property type="entry name" value="Enolase-like_N"/>
</dbReference>
<keyword evidence="7 9" id="KW-0324">Glycolysis</keyword>
<dbReference type="HAMAP" id="MF_00318">
    <property type="entry name" value="Enolase"/>
    <property type="match status" value="1"/>
</dbReference>
<feature type="binding site" evidence="9 11">
    <location>
        <position position="258"/>
    </location>
    <ligand>
        <name>Mg(2+)</name>
        <dbReference type="ChEBI" id="CHEBI:18420"/>
    </ligand>
</feature>
<dbReference type="EC" id="4.2.1.11" evidence="3 9"/>
<evidence type="ECO:0000256" key="2">
    <source>
        <dbReference type="ARBA" id="ARBA00009604"/>
    </source>
</evidence>
<dbReference type="PRINTS" id="PR00148">
    <property type="entry name" value="ENOLASE"/>
</dbReference>
<dbReference type="PANTHER" id="PTHR11902">
    <property type="entry name" value="ENOLASE"/>
    <property type="match status" value="1"/>
</dbReference>
<keyword evidence="9" id="KW-0963">Cytoplasm</keyword>
<dbReference type="InterPro" id="IPR020809">
    <property type="entry name" value="Enolase_CS"/>
</dbReference>
<dbReference type="NCBIfam" id="TIGR01060">
    <property type="entry name" value="eno"/>
    <property type="match status" value="1"/>
</dbReference>
<evidence type="ECO:0000313" key="14">
    <source>
        <dbReference type="EMBL" id="PIR99316.1"/>
    </source>
</evidence>
<dbReference type="SFLD" id="SFLDF00002">
    <property type="entry name" value="enolase"/>
    <property type="match status" value="1"/>
</dbReference>
<comment type="similarity">
    <text evidence="2 9">Belongs to the enolase family.</text>
</comment>
<comment type="subcellular location">
    <subcellularLocation>
        <location evidence="9">Cytoplasm</location>
    </subcellularLocation>
    <subcellularLocation>
        <location evidence="9">Secreted</location>
    </subcellularLocation>
    <subcellularLocation>
        <location evidence="9">Cell surface</location>
    </subcellularLocation>
    <text evidence="9">Fractions of enolase are present in both the cytoplasm and on the cell surface.</text>
</comment>
<dbReference type="Pfam" id="PF00113">
    <property type="entry name" value="Enolase_C"/>
    <property type="match status" value="1"/>
</dbReference>
<evidence type="ECO:0000256" key="3">
    <source>
        <dbReference type="ARBA" id="ARBA00012058"/>
    </source>
</evidence>
<feature type="binding site" evidence="9 11">
    <location>
        <position position="301"/>
    </location>
    <ligand>
        <name>Mg(2+)</name>
        <dbReference type="ChEBI" id="CHEBI:18420"/>
    </ligand>
</feature>
<keyword evidence="5 9" id="KW-0964">Secreted</keyword>
<feature type="binding site" evidence="9 11">
    <location>
        <position position="329"/>
    </location>
    <ligand>
        <name>Mg(2+)</name>
        <dbReference type="ChEBI" id="CHEBI:18420"/>
    </ligand>
</feature>
<comment type="cofactor">
    <cofactor evidence="9">
        <name>Mg(2+)</name>
        <dbReference type="ChEBI" id="CHEBI:18420"/>
    </cofactor>
    <text evidence="9">Binds a second Mg(2+) ion via substrate during catalysis.</text>
</comment>
<dbReference type="GO" id="GO:0005576">
    <property type="term" value="C:extracellular region"/>
    <property type="evidence" value="ECO:0007669"/>
    <property type="project" value="UniProtKB-SubCell"/>
</dbReference>
<evidence type="ECO:0000256" key="10">
    <source>
        <dbReference type="PIRSR" id="PIRSR001400-1"/>
    </source>
</evidence>
<dbReference type="EMBL" id="PFAF01000001">
    <property type="protein sequence ID" value="PIR99316.1"/>
    <property type="molecule type" value="Genomic_DNA"/>
</dbReference>
<gene>
    <name evidence="9" type="primary">eno</name>
    <name evidence="14" type="ORF">COT87_00015</name>
</gene>
<dbReference type="GO" id="GO:0000015">
    <property type="term" value="C:phosphopyruvate hydratase complex"/>
    <property type="evidence" value="ECO:0007669"/>
    <property type="project" value="InterPro"/>
</dbReference>
<dbReference type="Pfam" id="PF03952">
    <property type="entry name" value="Enolase_N"/>
    <property type="match status" value="1"/>
</dbReference>
<feature type="binding site" evidence="9">
    <location>
        <position position="354"/>
    </location>
    <ligand>
        <name>(2R)-2-phosphoglycerate</name>
        <dbReference type="ChEBI" id="CHEBI:58289"/>
    </ligand>
</feature>
<dbReference type="Gene3D" id="3.20.20.120">
    <property type="entry name" value="Enolase-like C-terminal domain"/>
    <property type="match status" value="1"/>
</dbReference>
<reference evidence="15" key="1">
    <citation type="submission" date="2017-09" db="EMBL/GenBank/DDBJ databases">
        <title>Depth-based differentiation of microbial function through sediment-hosted aquifers and enrichment of novel symbionts in the deep terrestrial subsurface.</title>
        <authorList>
            <person name="Probst A.J."/>
            <person name="Ladd B."/>
            <person name="Jarett J.K."/>
            <person name="Geller-Mcgrath D.E."/>
            <person name="Sieber C.M.K."/>
            <person name="Emerson J.B."/>
            <person name="Anantharaman K."/>
            <person name="Thomas B.C."/>
            <person name="Malmstrom R."/>
            <person name="Stieglmeier M."/>
            <person name="Klingl A."/>
            <person name="Woyke T."/>
            <person name="Ryan C.M."/>
            <person name="Banfield J.F."/>
        </authorList>
    </citation>
    <scope>NUCLEOTIDE SEQUENCE [LARGE SCALE GENOMIC DNA]</scope>
</reference>
<dbReference type="InterPro" id="IPR020810">
    <property type="entry name" value="Enolase_C"/>
</dbReference>
<dbReference type="UniPathway" id="UPA00109">
    <property type="reaction ID" value="UER00187"/>
</dbReference>
<dbReference type="InterPro" id="IPR036849">
    <property type="entry name" value="Enolase-like_C_sf"/>
</dbReference>
<evidence type="ECO:0000259" key="12">
    <source>
        <dbReference type="SMART" id="SM01192"/>
    </source>
</evidence>
<comment type="pathway">
    <text evidence="1 9">Carbohydrate degradation; glycolysis; pyruvate from D-glyceraldehyde 3-phosphate: step 4/5.</text>
</comment>
<evidence type="ECO:0000256" key="1">
    <source>
        <dbReference type="ARBA" id="ARBA00005031"/>
    </source>
</evidence>
<protein>
    <recommendedName>
        <fullName evidence="4 9">Enolase</fullName>
        <ecNumber evidence="3 9">4.2.1.11</ecNumber>
    </recommendedName>
    <alternativeName>
        <fullName evidence="9">2-phospho-D-glycerate hydro-lyase</fullName>
    </alternativeName>
    <alternativeName>
        <fullName evidence="9">2-phosphoglycerate dehydratase</fullName>
    </alternativeName>
</protein>
<name>A0A2H0VJQ7_9BACT</name>
<dbReference type="Gene3D" id="3.30.390.10">
    <property type="entry name" value="Enolase-like, N-terminal domain"/>
    <property type="match status" value="1"/>
</dbReference>
<proteinExistence type="inferred from homology"/>
<comment type="catalytic activity">
    <reaction evidence="9">
        <text>(2R)-2-phosphoglycerate = phosphoenolpyruvate + H2O</text>
        <dbReference type="Rhea" id="RHEA:10164"/>
        <dbReference type="ChEBI" id="CHEBI:15377"/>
        <dbReference type="ChEBI" id="CHEBI:58289"/>
        <dbReference type="ChEBI" id="CHEBI:58702"/>
        <dbReference type="EC" id="4.2.1.11"/>
    </reaction>
</comment>
<dbReference type="GO" id="GO:0006096">
    <property type="term" value="P:glycolytic process"/>
    <property type="evidence" value="ECO:0007669"/>
    <property type="project" value="UniProtKB-UniRule"/>
</dbReference>
<feature type="active site" description="Proton acceptor" evidence="9 10">
    <location>
        <position position="354"/>
    </location>
</feature>
<dbReference type="GO" id="GO:0009986">
    <property type="term" value="C:cell surface"/>
    <property type="evidence" value="ECO:0007669"/>
    <property type="project" value="UniProtKB-SubCell"/>
</dbReference>
<dbReference type="SUPFAM" id="SSF54826">
    <property type="entry name" value="Enolase N-terminal domain-like"/>
    <property type="match status" value="1"/>
</dbReference>
<feature type="binding site" evidence="9">
    <location>
        <position position="383"/>
    </location>
    <ligand>
        <name>(2R)-2-phosphoglycerate</name>
        <dbReference type="ChEBI" id="CHEBI:58289"/>
    </ligand>
</feature>
<dbReference type="CDD" id="cd03313">
    <property type="entry name" value="enolase"/>
    <property type="match status" value="1"/>
</dbReference>
<evidence type="ECO:0000259" key="13">
    <source>
        <dbReference type="SMART" id="SM01193"/>
    </source>
</evidence>